<dbReference type="AlphaFoldDB" id="A0A915D5C8"/>
<organism evidence="2 3">
    <name type="scientific">Ditylenchus dipsaci</name>
    <dbReference type="NCBI Taxonomy" id="166011"/>
    <lineage>
        <taxon>Eukaryota</taxon>
        <taxon>Metazoa</taxon>
        <taxon>Ecdysozoa</taxon>
        <taxon>Nematoda</taxon>
        <taxon>Chromadorea</taxon>
        <taxon>Rhabditida</taxon>
        <taxon>Tylenchina</taxon>
        <taxon>Tylenchomorpha</taxon>
        <taxon>Sphaerularioidea</taxon>
        <taxon>Anguinidae</taxon>
        <taxon>Anguininae</taxon>
        <taxon>Ditylenchus</taxon>
    </lineage>
</organism>
<protein>
    <submittedName>
        <fullName evidence="3">Uncharacterized protein</fullName>
    </submittedName>
</protein>
<evidence type="ECO:0000313" key="2">
    <source>
        <dbReference type="Proteomes" id="UP000887574"/>
    </source>
</evidence>
<keyword evidence="1" id="KW-0812">Transmembrane</keyword>
<feature type="transmembrane region" description="Helical" evidence="1">
    <location>
        <begin position="33"/>
        <end position="66"/>
    </location>
</feature>
<evidence type="ECO:0000256" key="1">
    <source>
        <dbReference type="SAM" id="Phobius"/>
    </source>
</evidence>
<name>A0A915D5C8_9BILA</name>
<feature type="transmembrane region" description="Helical" evidence="1">
    <location>
        <begin position="117"/>
        <end position="141"/>
    </location>
</feature>
<reference evidence="3" key="1">
    <citation type="submission" date="2022-11" db="UniProtKB">
        <authorList>
            <consortium name="WormBaseParasite"/>
        </authorList>
    </citation>
    <scope>IDENTIFICATION</scope>
</reference>
<dbReference type="WBParaSite" id="jg15747">
    <property type="protein sequence ID" value="jg15747"/>
    <property type="gene ID" value="jg15747"/>
</dbReference>
<sequence length="200" mass="21601">MKELLGSVMVGILMTIAYWYILFHTSWAHSVAIFSIVFFGISVFMHLLSAILGMITLCATGTIALLSCPVGGPVSCIVVVLVGALVAFLVAFQFGVAIWGLIISINLLNSGAQTCSASYAFGVNCTMLVVLFAVTWFTGALKSKKVEPQTMRQPVVEGDHPPEYTNLDGSRAFVNTFLFNPRSASNYQYPTPTAPPAYYP</sequence>
<proteinExistence type="predicted"/>
<dbReference type="Proteomes" id="UP000887574">
    <property type="component" value="Unplaced"/>
</dbReference>
<keyword evidence="1" id="KW-1133">Transmembrane helix</keyword>
<keyword evidence="2" id="KW-1185">Reference proteome</keyword>
<accession>A0A915D5C8</accession>
<feature type="transmembrane region" description="Helical" evidence="1">
    <location>
        <begin position="7"/>
        <end position="27"/>
    </location>
</feature>
<feature type="transmembrane region" description="Helical" evidence="1">
    <location>
        <begin position="78"/>
        <end position="105"/>
    </location>
</feature>
<evidence type="ECO:0000313" key="3">
    <source>
        <dbReference type="WBParaSite" id="jg15747"/>
    </source>
</evidence>
<keyword evidence="1" id="KW-0472">Membrane</keyword>